<dbReference type="Pfam" id="PF06609">
    <property type="entry name" value="TRI12"/>
    <property type="match status" value="2"/>
</dbReference>
<organism evidence="8 9">
    <name type="scientific">Paraphaeosphaeria sporulosa</name>
    <dbReference type="NCBI Taxonomy" id="1460663"/>
    <lineage>
        <taxon>Eukaryota</taxon>
        <taxon>Fungi</taxon>
        <taxon>Dikarya</taxon>
        <taxon>Ascomycota</taxon>
        <taxon>Pezizomycotina</taxon>
        <taxon>Dothideomycetes</taxon>
        <taxon>Pleosporomycetidae</taxon>
        <taxon>Pleosporales</taxon>
        <taxon>Massarineae</taxon>
        <taxon>Didymosphaeriaceae</taxon>
        <taxon>Paraphaeosphaeria</taxon>
    </lineage>
</organism>
<keyword evidence="5 7" id="KW-0472">Membrane</keyword>
<feature type="transmembrane region" description="Helical" evidence="7">
    <location>
        <begin position="310"/>
        <end position="330"/>
    </location>
</feature>
<feature type="transmembrane region" description="Helical" evidence="7">
    <location>
        <begin position="245"/>
        <end position="267"/>
    </location>
</feature>
<feature type="transmembrane region" description="Helical" evidence="7">
    <location>
        <begin position="467"/>
        <end position="485"/>
    </location>
</feature>
<dbReference type="PROSITE" id="PS00216">
    <property type="entry name" value="SUGAR_TRANSPORT_1"/>
    <property type="match status" value="1"/>
</dbReference>
<dbReference type="InterPro" id="IPR005829">
    <property type="entry name" value="Sugar_transporter_CS"/>
</dbReference>
<feature type="compositionally biased region" description="Polar residues" evidence="6">
    <location>
        <begin position="1"/>
        <end position="18"/>
    </location>
</feature>
<comment type="subcellular location">
    <subcellularLocation>
        <location evidence="1">Membrane</location>
        <topology evidence="1">Multi-pass membrane protein</topology>
    </subcellularLocation>
</comment>
<dbReference type="RefSeq" id="XP_018030603.1">
    <property type="nucleotide sequence ID" value="XM_018183738.1"/>
</dbReference>
<evidence type="ECO:0000256" key="7">
    <source>
        <dbReference type="SAM" id="Phobius"/>
    </source>
</evidence>
<dbReference type="GO" id="GO:0022857">
    <property type="term" value="F:transmembrane transporter activity"/>
    <property type="evidence" value="ECO:0007669"/>
    <property type="project" value="InterPro"/>
</dbReference>
<keyword evidence="3 7" id="KW-0812">Transmembrane</keyword>
<evidence type="ECO:0000256" key="2">
    <source>
        <dbReference type="ARBA" id="ARBA00022448"/>
    </source>
</evidence>
<dbReference type="InterPro" id="IPR010573">
    <property type="entry name" value="MFS_Str1/Tri12-like"/>
</dbReference>
<evidence type="ECO:0000313" key="8">
    <source>
        <dbReference type="EMBL" id="OAG00238.1"/>
    </source>
</evidence>
<keyword evidence="4 7" id="KW-1133">Transmembrane helix</keyword>
<proteinExistence type="predicted"/>
<accession>A0A177C0A3</accession>
<feature type="transmembrane region" description="Helical" evidence="7">
    <location>
        <begin position="342"/>
        <end position="366"/>
    </location>
</feature>
<evidence type="ECO:0000256" key="6">
    <source>
        <dbReference type="SAM" id="MobiDB-lite"/>
    </source>
</evidence>
<dbReference type="Gene3D" id="1.20.1250.20">
    <property type="entry name" value="MFS general substrate transporter like domains"/>
    <property type="match status" value="1"/>
</dbReference>
<evidence type="ECO:0000256" key="5">
    <source>
        <dbReference type="ARBA" id="ARBA00023136"/>
    </source>
</evidence>
<feature type="transmembrane region" description="Helical" evidence="7">
    <location>
        <begin position="123"/>
        <end position="142"/>
    </location>
</feature>
<dbReference type="OrthoDB" id="4161376at2759"/>
<dbReference type="AlphaFoldDB" id="A0A177C0A3"/>
<feature type="transmembrane region" description="Helical" evidence="7">
    <location>
        <begin position="154"/>
        <end position="171"/>
    </location>
</feature>
<evidence type="ECO:0000256" key="4">
    <source>
        <dbReference type="ARBA" id="ARBA00022989"/>
    </source>
</evidence>
<dbReference type="InParanoid" id="A0A177C0A3"/>
<sequence length="514" mass="53409">MPTYHQENIDTISTSTPSGDPEKVYADTAVGANLELDENALPPGYFRSKFFVGTMAGIGLGLMAGDPNITWVALAYTLTSAVTLTIIGRVSDIFGRRWVFVGGAALGVIGSIIAATAQSVNTLIGATTILGIAAATQLSYFYVMGELVPMKYRLAGNAFCYLFCIPGSGVAPLKFDYVGTALYTGGLLVFMMGLSWGGSVYPWASASVIATIVIGFVALIAFVLWECFVDLKEPLVPMHIFSNYSWNASVLLTGLGASVYYAFAIVWPSMVAVLYSDGGVMASAGLSSFVGLFITIGQIVGGFAGKKIGYLKWQCVVGITLGAICFGSMATCGVGTKARASALVGVGVFCIGWTEGAAITIVTLAAKDQFALGTSAGVAGSIRFLISSIASTVYTVILSNRLTTTIAAQVPPAVIAAGLPATSVATFISAFSLGASAFEKVPGMTPEILAIGTNAYQHANADAYRTVFFSNIAFSGVAIICSLLLPNVDHLLTGQVATTLHSGRDEDHIAGEKS</sequence>
<dbReference type="PANTHER" id="PTHR23501:SF109">
    <property type="entry name" value="MAJOR FACILITATOR SUPERFAMILY (MFS) PROFILE DOMAIN-CONTAINING PROTEIN-RELATED"/>
    <property type="match status" value="1"/>
</dbReference>
<name>A0A177C0A3_9PLEO</name>
<protein>
    <submittedName>
        <fullName evidence="8">MFS general substrate transporter</fullName>
    </submittedName>
</protein>
<keyword evidence="2" id="KW-0813">Transport</keyword>
<dbReference type="EMBL" id="KV441560">
    <property type="protein sequence ID" value="OAG00238.1"/>
    <property type="molecule type" value="Genomic_DNA"/>
</dbReference>
<dbReference type="SUPFAM" id="SSF103473">
    <property type="entry name" value="MFS general substrate transporter"/>
    <property type="match status" value="1"/>
</dbReference>
<reference evidence="8 9" key="1">
    <citation type="submission" date="2016-05" db="EMBL/GenBank/DDBJ databases">
        <title>Comparative analysis of secretome profiles of manganese(II)-oxidizing ascomycete fungi.</title>
        <authorList>
            <consortium name="DOE Joint Genome Institute"/>
            <person name="Zeiner C.A."/>
            <person name="Purvine S.O."/>
            <person name="Zink E.M."/>
            <person name="Wu S."/>
            <person name="Pasa-Tolic L."/>
            <person name="Chaput D.L."/>
            <person name="Haridas S."/>
            <person name="Grigoriev I.V."/>
            <person name="Santelli C.M."/>
            <person name="Hansel C.M."/>
        </authorList>
    </citation>
    <scope>NUCLEOTIDE SEQUENCE [LARGE SCALE GENOMIC DNA]</scope>
    <source>
        <strain evidence="8 9">AP3s5-JAC2a</strain>
    </source>
</reference>
<feature type="transmembrane region" description="Helical" evidence="7">
    <location>
        <begin position="177"/>
        <end position="196"/>
    </location>
</feature>
<evidence type="ECO:0000256" key="1">
    <source>
        <dbReference type="ARBA" id="ARBA00004141"/>
    </source>
</evidence>
<evidence type="ECO:0000313" key="9">
    <source>
        <dbReference type="Proteomes" id="UP000077069"/>
    </source>
</evidence>
<dbReference type="InterPro" id="IPR036259">
    <property type="entry name" value="MFS_trans_sf"/>
</dbReference>
<dbReference type="GO" id="GO:0005886">
    <property type="term" value="C:plasma membrane"/>
    <property type="evidence" value="ECO:0007669"/>
    <property type="project" value="TreeGrafter"/>
</dbReference>
<feature type="region of interest" description="Disordered" evidence="6">
    <location>
        <begin position="1"/>
        <end position="21"/>
    </location>
</feature>
<dbReference type="GeneID" id="28767224"/>
<gene>
    <name evidence="8" type="ORF">CC84DRAFT_1231771</name>
</gene>
<feature type="transmembrane region" description="Helical" evidence="7">
    <location>
        <begin position="203"/>
        <end position="225"/>
    </location>
</feature>
<feature type="transmembrane region" description="Helical" evidence="7">
    <location>
        <begin position="279"/>
        <end position="304"/>
    </location>
</feature>
<evidence type="ECO:0000256" key="3">
    <source>
        <dbReference type="ARBA" id="ARBA00022692"/>
    </source>
</evidence>
<keyword evidence="9" id="KW-1185">Reference proteome</keyword>
<dbReference type="PANTHER" id="PTHR23501">
    <property type="entry name" value="MAJOR FACILITATOR SUPERFAMILY"/>
    <property type="match status" value="1"/>
</dbReference>
<feature type="transmembrane region" description="Helical" evidence="7">
    <location>
        <begin position="99"/>
        <end position="117"/>
    </location>
</feature>
<feature type="transmembrane region" description="Helical" evidence="7">
    <location>
        <begin position="69"/>
        <end position="87"/>
    </location>
</feature>
<feature type="transmembrane region" description="Helical" evidence="7">
    <location>
        <begin position="378"/>
        <end position="398"/>
    </location>
</feature>
<dbReference type="Proteomes" id="UP000077069">
    <property type="component" value="Unassembled WGS sequence"/>
</dbReference>
<feature type="transmembrane region" description="Helical" evidence="7">
    <location>
        <begin position="410"/>
        <end position="435"/>
    </location>
</feature>